<organism evidence="1 2">
    <name type="scientific">Daphnia magna</name>
    <dbReference type="NCBI Taxonomy" id="35525"/>
    <lineage>
        <taxon>Eukaryota</taxon>
        <taxon>Metazoa</taxon>
        <taxon>Ecdysozoa</taxon>
        <taxon>Arthropoda</taxon>
        <taxon>Crustacea</taxon>
        <taxon>Branchiopoda</taxon>
        <taxon>Diplostraca</taxon>
        <taxon>Cladocera</taxon>
        <taxon>Anomopoda</taxon>
        <taxon>Daphniidae</taxon>
        <taxon>Daphnia</taxon>
    </lineage>
</organism>
<proteinExistence type="predicted"/>
<protein>
    <submittedName>
        <fullName evidence="1">Uncharacterized protein</fullName>
    </submittedName>
</protein>
<dbReference type="Proteomes" id="UP000076858">
    <property type="component" value="Unassembled WGS sequence"/>
</dbReference>
<gene>
    <name evidence="1" type="ORF">APZ42_016129</name>
</gene>
<comment type="caution">
    <text evidence="1">The sequence shown here is derived from an EMBL/GenBank/DDBJ whole genome shotgun (WGS) entry which is preliminary data.</text>
</comment>
<name>A0A0P6AS74_9CRUS</name>
<evidence type="ECO:0000313" key="1">
    <source>
        <dbReference type="EMBL" id="KZS18087.1"/>
    </source>
</evidence>
<reference evidence="1 2" key="1">
    <citation type="submission" date="2016-03" db="EMBL/GenBank/DDBJ databases">
        <title>EvidentialGene: Evidence-directed Construction of Genes on Genomes.</title>
        <authorList>
            <person name="Gilbert D.G."/>
            <person name="Choi J.-H."/>
            <person name="Mockaitis K."/>
            <person name="Colbourne J."/>
            <person name="Pfrender M."/>
        </authorList>
    </citation>
    <scope>NUCLEOTIDE SEQUENCE [LARGE SCALE GENOMIC DNA]</scope>
    <source>
        <strain evidence="1 2">Xinb3</strain>
        <tissue evidence="1">Complete organism</tissue>
    </source>
</reference>
<dbReference type="EMBL" id="LRGB01000568">
    <property type="protein sequence ID" value="KZS18087.1"/>
    <property type="molecule type" value="Genomic_DNA"/>
</dbReference>
<accession>A0A0P6AS74</accession>
<sequence>MQCHFYKYSNNEGTGILVFVNDLTQIGRFFSNCVGVEVSVHVMFPRYSVLDSEFIVLYQLYMKPGLTA</sequence>
<dbReference type="AlphaFoldDB" id="A0A0P6AS74"/>
<keyword evidence="2" id="KW-1185">Reference proteome</keyword>
<evidence type="ECO:0000313" key="2">
    <source>
        <dbReference type="Proteomes" id="UP000076858"/>
    </source>
</evidence>